<dbReference type="CDD" id="cd06261">
    <property type="entry name" value="TM_PBP2"/>
    <property type="match status" value="1"/>
</dbReference>
<feature type="transmembrane region" description="Helical" evidence="8">
    <location>
        <begin position="198"/>
        <end position="227"/>
    </location>
</feature>
<dbReference type="InterPro" id="IPR025966">
    <property type="entry name" value="OppC_N"/>
</dbReference>
<comment type="subcellular location">
    <subcellularLocation>
        <location evidence="1 8">Cell membrane</location>
        <topology evidence="1 8">Multi-pass membrane protein</topology>
    </subcellularLocation>
</comment>
<dbReference type="KEGG" id="dae:Dtox_0448"/>
<dbReference type="InterPro" id="IPR053385">
    <property type="entry name" value="ABC_transport_permease"/>
</dbReference>
<dbReference type="InterPro" id="IPR035906">
    <property type="entry name" value="MetI-like_sf"/>
</dbReference>
<evidence type="ECO:0000256" key="6">
    <source>
        <dbReference type="ARBA" id="ARBA00023136"/>
    </source>
</evidence>
<evidence type="ECO:0000256" key="7">
    <source>
        <dbReference type="ARBA" id="ARBA00024202"/>
    </source>
</evidence>
<keyword evidence="5 8" id="KW-1133">Transmembrane helix</keyword>
<dbReference type="AlphaFoldDB" id="C8W527"/>
<dbReference type="OrthoDB" id="9797852at2"/>
<evidence type="ECO:0000256" key="2">
    <source>
        <dbReference type="ARBA" id="ARBA00022448"/>
    </source>
</evidence>
<keyword evidence="2 8" id="KW-0813">Transport</keyword>
<gene>
    <name evidence="10" type="ordered locus">Dtox_0448</name>
</gene>
<name>C8W527_DESAS</name>
<evidence type="ECO:0000259" key="9">
    <source>
        <dbReference type="PROSITE" id="PS50928"/>
    </source>
</evidence>
<dbReference type="GO" id="GO:0055085">
    <property type="term" value="P:transmembrane transport"/>
    <property type="evidence" value="ECO:0007669"/>
    <property type="project" value="InterPro"/>
</dbReference>
<dbReference type="PANTHER" id="PTHR43386:SF1">
    <property type="entry name" value="D,D-DIPEPTIDE TRANSPORT SYSTEM PERMEASE PROTEIN DDPC-RELATED"/>
    <property type="match status" value="1"/>
</dbReference>
<keyword evidence="11" id="KW-1185">Reference proteome</keyword>
<feature type="transmembrane region" description="Helical" evidence="8">
    <location>
        <begin position="88"/>
        <end position="113"/>
    </location>
</feature>
<dbReference type="Gene3D" id="1.10.3720.10">
    <property type="entry name" value="MetI-like"/>
    <property type="match status" value="1"/>
</dbReference>
<evidence type="ECO:0000313" key="10">
    <source>
        <dbReference type="EMBL" id="ACV61379.1"/>
    </source>
</evidence>
<evidence type="ECO:0000256" key="4">
    <source>
        <dbReference type="ARBA" id="ARBA00022692"/>
    </source>
</evidence>
<dbReference type="InterPro" id="IPR000515">
    <property type="entry name" value="MetI-like"/>
</dbReference>
<dbReference type="eggNOG" id="COG1173">
    <property type="taxonomic scope" value="Bacteria"/>
</dbReference>
<dbReference type="PANTHER" id="PTHR43386">
    <property type="entry name" value="OLIGOPEPTIDE TRANSPORT SYSTEM PERMEASE PROTEIN APPC"/>
    <property type="match status" value="1"/>
</dbReference>
<feature type="transmembrane region" description="Helical" evidence="8">
    <location>
        <begin position="248"/>
        <end position="269"/>
    </location>
</feature>
<dbReference type="Pfam" id="PF00528">
    <property type="entry name" value="BPD_transp_1"/>
    <property type="match status" value="1"/>
</dbReference>
<keyword evidence="3" id="KW-1003">Cell membrane</keyword>
<dbReference type="PROSITE" id="PS50928">
    <property type="entry name" value="ABC_TM1"/>
    <property type="match status" value="1"/>
</dbReference>
<sequence length="287" mass="30658">MKELVTVFTNCKETLKSNRMLSSSATVVVFIFLLALAGQWIMPHDPAAVSLADKVQPPSFKYPFGTDSLGRCIFSRVIEGTHTSLSTAAIVVAISGISGVLIGLISGYFGGILDSLIMRTVDVMLAFPGIILSLALIAAIGPGLSSIIIALTMVHWTGYTRLIRGEVLSVKQSEFVEAARAMGNSQISIMFKYILPSIVTPVIVMAALDIAHVVLAGASLSFLGLGAQPPTAEWGAMINEGREFIRTAPHITLFPGLAVMITVLAFNMLGDSLRDVLDPRLREGQIE</sequence>
<evidence type="ECO:0000313" key="11">
    <source>
        <dbReference type="Proteomes" id="UP000002217"/>
    </source>
</evidence>
<dbReference type="RefSeq" id="WP_015756100.1">
    <property type="nucleotide sequence ID" value="NC_013216.1"/>
</dbReference>
<evidence type="ECO:0000256" key="8">
    <source>
        <dbReference type="RuleBase" id="RU363032"/>
    </source>
</evidence>
<evidence type="ECO:0000256" key="5">
    <source>
        <dbReference type="ARBA" id="ARBA00022989"/>
    </source>
</evidence>
<evidence type="ECO:0000256" key="3">
    <source>
        <dbReference type="ARBA" id="ARBA00022475"/>
    </source>
</evidence>
<proteinExistence type="inferred from homology"/>
<dbReference type="SUPFAM" id="SSF161098">
    <property type="entry name" value="MetI-like"/>
    <property type="match status" value="1"/>
</dbReference>
<evidence type="ECO:0000256" key="1">
    <source>
        <dbReference type="ARBA" id="ARBA00004651"/>
    </source>
</evidence>
<dbReference type="EMBL" id="CP001720">
    <property type="protein sequence ID" value="ACV61379.1"/>
    <property type="molecule type" value="Genomic_DNA"/>
</dbReference>
<comment type="similarity">
    <text evidence="7">Belongs to the binding-protein-dependent transport system permease family. OppBC subfamily.</text>
</comment>
<dbReference type="STRING" id="485916.Dtox_0448"/>
<reference evidence="10 11" key="1">
    <citation type="journal article" date="2009" name="Stand. Genomic Sci.">
        <title>Complete genome sequence of Desulfotomaculum acetoxidans type strain (5575).</title>
        <authorList>
            <person name="Spring S."/>
            <person name="Lapidus A."/>
            <person name="Schroder M."/>
            <person name="Gleim D."/>
            <person name="Sims D."/>
            <person name="Meincke L."/>
            <person name="Glavina Del Rio T."/>
            <person name="Tice H."/>
            <person name="Copeland A."/>
            <person name="Cheng J.F."/>
            <person name="Lucas S."/>
            <person name="Chen F."/>
            <person name="Nolan M."/>
            <person name="Bruce D."/>
            <person name="Goodwin L."/>
            <person name="Pitluck S."/>
            <person name="Ivanova N."/>
            <person name="Mavromatis K."/>
            <person name="Mikhailova N."/>
            <person name="Pati A."/>
            <person name="Chen A."/>
            <person name="Palaniappan K."/>
            <person name="Land M."/>
            <person name="Hauser L."/>
            <person name="Chang Y.J."/>
            <person name="Jeffries C.D."/>
            <person name="Chain P."/>
            <person name="Saunders E."/>
            <person name="Brettin T."/>
            <person name="Detter J.C."/>
            <person name="Goker M."/>
            <person name="Bristow J."/>
            <person name="Eisen J.A."/>
            <person name="Markowitz V."/>
            <person name="Hugenholtz P."/>
            <person name="Kyrpides N.C."/>
            <person name="Klenk H.P."/>
            <person name="Han C."/>
        </authorList>
    </citation>
    <scope>NUCLEOTIDE SEQUENCE [LARGE SCALE GENOMIC DNA]</scope>
    <source>
        <strain evidence="11">ATCC 49208 / DSM 771 / VKM B-1644</strain>
    </source>
</reference>
<accession>C8W527</accession>
<dbReference type="Proteomes" id="UP000002217">
    <property type="component" value="Chromosome"/>
</dbReference>
<dbReference type="Pfam" id="PF12911">
    <property type="entry name" value="OppC_N"/>
    <property type="match status" value="1"/>
</dbReference>
<dbReference type="HOGENOM" id="CLU_028518_1_1_9"/>
<keyword evidence="6 8" id="KW-0472">Membrane</keyword>
<dbReference type="NCBIfam" id="NF045474">
    <property type="entry name" value="Opp2C"/>
    <property type="match status" value="1"/>
</dbReference>
<dbReference type="InterPro" id="IPR050366">
    <property type="entry name" value="BP-dependent_transpt_permease"/>
</dbReference>
<feature type="transmembrane region" description="Helical" evidence="8">
    <location>
        <begin position="125"/>
        <end position="151"/>
    </location>
</feature>
<protein>
    <submittedName>
        <fullName evidence="10">Binding-protein-dependent transport systems inner membrane component</fullName>
    </submittedName>
</protein>
<feature type="domain" description="ABC transmembrane type-1" evidence="9">
    <location>
        <begin position="81"/>
        <end position="270"/>
    </location>
</feature>
<feature type="transmembrane region" description="Helical" evidence="8">
    <location>
        <begin position="21"/>
        <end position="42"/>
    </location>
</feature>
<keyword evidence="4 8" id="KW-0812">Transmembrane</keyword>
<organism evidence="10 11">
    <name type="scientific">Desulfofarcimen acetoxidans (strain ATCC 49208 / DSM 771 / KCTC 5769 / VKM B-1644 / 5575)</name>
    <name type="common">Desulfotomaculum acetoxidans</name>
    <dbReference type="NCBI Taxonomy" id="485916"/>
    <lineage>
        <taxon>Bacteria</taxon>
        <taxon>Bacillati</taxon>
        <taxon>Bacillota</taxon>
        <taxon>Clostridia</taxon>
        <taxon>Eubacteriales</taxon>
        <taxon>Peptococcaceae</taxon>
        <taxon>Desulfofarcimen</taxon>
    </lineage>
</organism>
<dbReference type="GO" id="GO:0005886">
    <property type="term" value="C:plasma membrane"/>
    <property type="evidence" value="ECO:0007669"/>
    <property type="project" value="UniProtKB-SubCell"/>
</dbReference>